<organism evidence="3 4">
    <name type="scientific">Leucocoprinus leucothites</name>
    <dbReference type="NCBI Taxonomy" id="201217"/>
    <lineage>
        <taxon>Eukaryota</taxon>
        <taxon>Fungi</taxon>
        <taxon>Dikarya</taxon>
        <taxon>Basidiomycota</taxon>
        <taxon>Agaricomycotina</taxon>
        <taxon>Agaricomycetes</taxon>
        <taxon>Agaricomycetidae</taxon>
        <taxon>Agaricales</taxon>
        <taxon>Agaricineae</taxon>
        <taxon>Agaricaceae</taxon>
        <taxon>Leucocoprinus</taxon>
    </lineage>
</organism>
<keyword evidence="1" id="KW-0067">ATP-binding</keyword>
<dbReference type="GO" id="GO:0006281">
    <property type="term" value="P:DNA repair"/>
    <property type="evidence" value="ECO:0007669"/>
    <property type="project" value="UniProtKB-KW"/>
</dbReference>
<keyword evidence="1" id="KW-0233">DNA recombination</keyword>
<dbReference type="Proteomes" id="UP000559027">
    <property type="component" value="Unassembled WGS sequence"/>
</dbReference>
<dbReference type="OrthoDB" id="3267861at2759"/>
<dbReference type="EC" id="5.6.2.3" evidence="1"/>
<comment type="similarity">
    <text evidence="1">Belongs to the helicase family.</text>
</comment>
<keyword evidence="1" id="KW-0378">Hydrolase</keyword>
<reference evidence="3 4" key="1">
    <citation type="journal article" date="2020" name="ISME J.">
        <title>Uncovering the hidden diversity of litter-decomposition mechanisms in mushroom-forming fungi.</title>
        <authorList>
            <person name="Floudas D."/>
            <person name="Bentzer J."/>
            <person name="Ahren D."/>
            <person name="Johansson T."/>
            <person name="Persson P."/>
            <person name="Tunlid A."/>
        </authorList>
    </citation>
    <scope>NUCLEOTIDE SEQUENCE [LARGE SCALE GENOMIC DNA]</scope>
    <source>
        <strain evidence="3 4">CBS 146.42</strain>
    </source>
</reference>
<name>A0A8H5GC16_9AGAR</name>
<dbReference type="GO" id="GO:0016787">
    <property type="term" value="F:hydrolase activity"/>
    <property type="evidence" value="ECO:0007669"/>
    <property type="project" value="UniProtKB-KW"/>
</dbReference>
<dbReference type="Gene3D" id="3.40.50.300">
    <property type="entry name" value="P-loop containing nucleotide triphosphate hydrolases"/>
    <property type="match status" value="1"/>
</dbReference>
<dbReference type="InterPro" id="IPR003593">
    <property type="entry name" value="AAA+_ATPase"/>
</dbReference>
<comment type="cofactor">
    <cofactor evidence="1">
        <name>Mg(2+)</name>
        <dbReference type="ChEBI" id="CHEBI:18420"/>
    </cofactor>
</comment>
<dbReference type="InterPro" id="IPR051055">
    <property type="entry name" value="PIF1_helicase"/>
</dbReference>
<accession>A0A8H5GC16</accession>
<dbReference type="GO" id="GO:0000723">
    <property type="term" value="P:telomere maintenance"/>
    <property type="evidence" value="ECO:0007669"/>
    <property type="project" value="InterPro"/>
</dbReference>
<keyword evidence="1" id="KW-0234">DNA repair</keyword>
<keyword evidence="1" id="KW-0227">DNA damage</keyword>
<protein>
    <recommendedName>
        <fullName evidence="1">ATP-dependent DNA helicase</fullName>
        <ecNumber evidence="1">5.6.2.3</ecNumber>
    </recommendedName>
</protein>
<evidence type="ECO:0000256" key="1">
    <source>
        <dbReference type="RuleBase" id="RU363044"/>
    </source>
</evidence>
<dbReference type="Pfam" id="PF05970">
    <property type="entry name" value="PIF1"/>
    <property type="match status" value="1"/>
</dbReference>
<evidence type="ECO:0000313" key="3">
    <source>
        <dbReference type="EMBL" id="KAF5362237.1"/>
    </source>
</evidence>
<keyword evidence="1" id="KW-0547">Nucleotide-binding</keyword>
<keyword evidence="4" id="KW-1185">Reference proteome</keyword>
<dbReference type="SUPFAM" id="SSF52540">
    <property type="entry name" value="P-loop containing nucleoside triphosphate hydrolases"/>
    <property type="match status" value="1"/>
</dbReference>
<sequence length="1056" mass="119972">MPSARERALRLAKDTVAAANFFEFTIHNLFEHLLGWDYNAHTSSEKDGILRHLAAFYGTGEFTERGCLHGHFLIWLAGGLNPSDIHSHLEASPGYQAKFFQFFESIIYHHLPDLKVDISPSYDPRIERPPLAPDLSQVELQSNTSLLNLEPNVAETSESYVLLPSQPSQFFAPRDTDKVKAILAEWETICVTEIKKCGEVLQRHQCCAVCHKYGNENQCWFLFPHEIVEASYYDPETKSIVLLCQDGNVNYFNPYILVFCQHNYDIKCILSGKSAKAAMFYITDYITKMDVKTYEILSLMSQVVAQISTVQTGSPLEGTKQLLHRCLSQFTRRQQIHAQQAVRYLQGHGDGIPSHKTTPMLSSMLVSFLKNVHKNVLGDTENENFNLVDNDDIEPDIGLQIKINTEGQLIDTTQIYHYWLREDTLSNMSFYNFCCFVRLEKKSRSAQVKNTHETRLGVFQRHELKPEHPLSKTHHLIEHTNLERGDGLTELIPCVVGMSIPRETHANWPLFALAHFKPFSLSNLLIPPNSSINNEYKTFQFSSMAKNVMKNWNAIHECEDQRDADRLRKRETLMKESQVMIRAVAFQDDDIINLENWTTANNTKHEADFKMWNTVVVLTQAQWFKPSITQVNQKVPCSSGKHQDEQLSIQTDLVFSHKLLQEWKAEIKYEEKRLAEKQKNALNPDSQNVDSLNHSSETEFYNHIMIVGANSIKETTIPKPSDSMYTITSEEILHQVSQEFQLNTKQLQAFHIIAKHYVNKYIQHLLGEKPLHMLMTGPGGTGKTHVVKAVKKVMSYYACDHKIRFLAPTGSAAGNINGMTIHKGLGIKITKKDGRGKGNQEARTSLEDYTVLVSIQNKTQLRDEWRNVDLVLIDEISLGSAQLLCEIDHALRFAKEQPNEWFGGMTIIFAGDFYQYPPVGGTPLFTPIGSNVTQSNDELMKCLGWLAWKSVNTVIELIEQQRMKDDIEYAAAVQYLHVRSCTDLDVEIFNSRIIKSDQNPSGVDMGISDNIDAVAIVNTNCLHEVLNIRKAQSMGGNQLTMCAARDTTPSLTVPLT</sequence>
<dbReference type="SMART" id="SM00382">
    <property type="entry name" value="AAA"/>
    <property type="match status" value="1"/>
</dbReference>
<evidence type="ECO:0000313" key="4">
    <source>
        <dbReference type="Proteomes" id="UP000559027"/>
    </source>
</evidence>
<dbReference type="InterPro" id="IPR027417">
    <property type="entry name" value="P-loop_NTPase"/>
</dbReference>
<dbReference type="InterPro" id="IPR010285">
    <property type="entry name" value="DNA_helicase_pif1-like_DEAD"/>
</dbReference>
<proteinExistence type="inferred from homology"/>
<dbReference type="AlphaFoldDB" id="A0A8H5GC16"/>
<dbReference type="GO" id="GO:0006310">
    <property type="term" value="P:DNA recombination"/>
    <property type="evidence" value="ECO:0007669"/>
    <property type="project" value="UniProtKB-KW"/>
</dbReference>
<dbReference type="EMBL" id="JAACJO010000002">
    <property type="protein sequence ID" value="KAF5362237.1"/>
    <property type="molecule type" value="Genomic_DNA"/>
</dbReference>
<dbReference type="GO" id="GO:0043139">
    <property type="term" value="F:5'-3' DNA helicase activity"/>
    <property type="evidence" value="ECO:0007669"/>
    <property type="project" value="UniProtKB-EC"/>
</dbReference>
<comment type="caution">
    <text evidence="3">The sequence shown here is derived from an EMBL/GenBank/DDBJ whole genome shotgun (WGS) entry which is preliminary data.</text>
</comment>
<comment type="catalytic activity">
    <reaction evidence="1">
        <text>ATP + H2O = ADP + phosphate + H(+)</text>
        <dbReference type="Rhea" id="RHEA:13065"/>
        <dbReference type="ChEBI" id="CHEBI:15377"/>
        <dbReference type="ChEBI" id="CHEBI:15378"/>
        <dbReference type="ChEBI" id="CHEBI:30616"/>
        <dbReference type="ChEBI" id="CHEBI:43474"/>
        <dbReference type="ChEBI" id="CHEBI:456216"/>
        <dbReference type="EC" id="5.6.2.3"/>
    </reaction>
</comment>
<evidence type="ECO:0000259" key="2">
    <source>
        <dbReference type="SMART" id="SM00382"/>
    </source>
</evidence>
<gene>
    <name evidence="3" type="ORF">D9756_001995</name>
</gene>
<keyword evidence="1" id="KW-0347">Helicase</keyword>
<feature type="domain" description="AAA+ ATPase" evidence="2">
    <location>
        <begin position="769"/>
        <end position="939"/>
    </location>
</feature>
<dbReference type="PANTHER" id="PTHR47642">
    <property type="entry name" value="ATP-DEPENDENT DNA HELICASE"/>
    <property type="match status" value="1"/>
</dbReference>
<dbReference type="GO" id="GO:0005524">
    <property type="term" value="F:ATP binding"/>
    <property type="evidence" value="ECO:0007669"/>
    <property type="project" value="UniProtKB-KW"/>
</dbReference>